<keyword evidence="4" id="KW-1185">Reference proteome</keyword>
<proteinExistence type="predicted"/>
<reference evidence="3" key="1">
    <citation type="journal article" date="2020" name="Stud. Mycol.">
        <title>101 Dothideomycetes genomes: a test case for predicting lifestyles and emergence of pathogens.</title>
        <authorList>
            <person name="Haridas S."/>
            <person name="Albert R."/>
            <person name="Binder M."/>
            <person name="Bloem J."/>
            <person name="Labutti K."/>
            <person name="Salamov A."/>
            <person name="Andreopoulos B."/>
            <person name="Baker S."/>
            <person name="Barry K."/>
            <person name="Bills G."/>
            <person name="Bluhm B."/>
            <person name="Cannon C."/>
            <person name="Castanera R."/>
            <person name="Culley D."/>
            <person name="Daum C."/>
            <person name="Ezra D."/>
            <person name="Gonzalez J."/>
            <person name="Henrissat B."/>
            <person name="Kuo A."/>
            <person name="Liang C."/>
            <person name="Lipzen A."/>
            <person name="Lutzoni F."/>
            <person name="Magnuson J."/>
            <person name="Mondo S."/>
            <person name="Nolan M."/>
            <person name="Ohm R."/>
            <person name="Pangilinan J."/>
            <person name="Park H.-J."/>
            <person name="Ramirez L."/>
            <person name="Alfaro M."/>
            <person name="Sun H."/>
            <person name="Tritt A."/>
            <person name="Yoshinaga Y."/>
            <person name="Zwiers L.-H."/>
            <person name="Turgeon B."/>
            <person name="Goodwin S."/>
            <person name="Spatafora J."/>
            <person name="Crous P."/>
            <person name="Grigoriev I."/>
        </authorList>
    </citation>
    <scope>NUCLEOTIDE SEQUENCE</scope>
    <source>
        <strain evidence="3">CBS 122367</strain>
    </source>
</reference>
<dbReference type="Proteomes" id="UP000799291">
    <property type="component" value="Unassembled WGS sequence"/>
</dbReference>
<feature type="signal peptide" evidence="2">
    <location>
        <begin position="1"/>
        <end position="19"/>
    </location>
</feature>
<protein>
    <recommendedName>
        <fullName evidence="5">Secreted protein</fullName>
    </recommendedName>
</protein>
<keyword evidence="2" id="KW-0732">Signal</keyword>
<gene>
    <name evidence="3" type="ORF">K458DRAFT_451638</name>
</gene>
<dbReference type="EMBL" id="MU005582">
    <property type="protein sequence ID" value="KAF2683925.1"/>
    <property type="molecule type" value="Genomic_DNA"/>
</dbReference>
<accession>A0A6G1J0V7</accession>
<evidence type="ECO:0008006" key="5">
    <source>
        <dbReference type="Google" id="ProtNLM"/>
    </source>
</evidence>
<evidence type="ECO:0000313" key="4">
    <source>
        <dbReference type="Proteomes" id="UP000799291"/>
    </source>
</evidence>
<sequence>MSAATSLISGALLVSTVRCVELAYGACASGVELANDIKGTLPFPVRVGSTGSAKGRDSLAALHLQGGHRSSMRRASCVGFGVGKHAQLGRLHDRRYRRLSPILRRITICKQRPPFQLPRKYLNTTNRPVVPIGFEPAGHRQQRHWHKTLSLSETCFVDPVSATFDLAIGTEGASRRHRRRPTHKSTENGYTPIAFGHPTRDGHQPTQKCLLLSYPFFSSTTTNLSANLHACHRHRRLLTMCATASIKATTNTW</sequence>
<evidence type="ECO:0000256" key="1">
    <source>
        <dbReference type="SAM" id="MobiDB-lite"/>
    </source>
</evidence>
<organism evidence="3 4">
    <name type="scientific">Lentithecium fluviatile CBS 122367</name>
    <dbReference type="NCBI Taxonomy" id="1168545"/>
    <lineage>
        <taxon>Eukaryota</taxon>
        <taxon>Fungi</taxon>
        <taxon>Dikarya</taxon>
        <taxon>Ascomycota</taxon>
        <taxon>Pezizomycotina</taxon>
        <taxon>Dothideomycetes</taxon>
        <taxon>Pleosporomycetidae</taxon>
        <taxon>Pleosporales</taxon>
        <taxon>Massarineae</taxon>
        <taxon>Lentitheciaceae</taxon>
        <taxon>Lentithecium</taxon>
    </lineage>
</organism>
<evidence type="ECO:0000313" key="3">
    <source>
        <dbReference type="EMBL" id="KAF2683925.1"/>
    </source>
</evidence>
<dbReference type="AlphaFoldDB" id="A0A6G1J0V7"/>
<feature type="region of interest" description="Disordered" evidence="1">
    <location>
        <begin position="171"/>
        <end position="200"/>
    </location>
</feature>
<feature type="chain" id="PRO_5026075534" description="Secreted protein" evidence="2">
    <location>
        <begin position="20"/>
        <end position="253"/>
    </location>
</feature>
<name>A0A6G1J0V7_9PLEO</name>
<evidence type="ECO:0000256" key="2">
    <source>
        <dbReference type="SAM" id="SignalP"/>
    </source>
</evidence>